<comment type="caution">
    <text evidence="2">The sequence shown here is derived from an EMBL/GenBank/DDBJ whole genome shotgun (WGS) entry which is preliminary data.</text>
</comment>
<dbReference type="Proteomes" id="UP001595190">
    <property type="component" value="Unassembled WGS sequence"/>
</dbReference>
<dbReference type="Pfam" id="PF13531">
    <property type="entry name" value="SBP_bac_11"/>
    <property type="match status" value="1"/>
</dbReference>
<feature type="chain" id="PRO_5046712508" evidence="1">
    <location>
        <begin position="28"/>
        <end position="261"/>
    </location>
</feature>
<dbReference type="Gene3D" id="3.40.190.10">
    <property type="entry name" value="Periplasmic binding protein-like II"/>
    <property type="match status" value="2"/>
</dbReference>
<feature type="signal peptide" evidence="1">
    <location>
        <begin position="1"/>
        <end position="27"/>
    </location>
</feature>
<dbReference type="InterPro" id="IPR050682">
    <property type="entry name" value="ModA/WtpA"/>
</dbReference>
<dbReference type="PANTHER" id="PTHR30632">
    <property type="entry name" value="MOLYBDATE-BINDING PERIPLASMIC PROTEIN"/>
    <property type="match status" value="1"/>
</dbReference>
<organism evidence="2 3">
    <name type="scientific">Labrys neptuniae</name>
    <dbReference type="NCBI Taxonomy" id="376174"/>
    <lineage>
        <taxon>Bacteria</taxon>
        <taxon>Pseudomonadati</taxon>
        <taxon>Pseudomonadota</taxon>
        <taxon>Alphaproteobacteria</taxon>
        <taxon>Hyphomicrobiales</taxon>
        <taxon>Xanthobacteraceae</taxon>
        <taxon>Labrys</taxon>
    </lineage>
</organism>
<dbReference type="RefSeq" id="WP_394314137.1">
    <property type="nucleotide sequence ID" value="NZ_JBHGPK010000018.1"/>
</dbReference>
<proteinExistence type="predicted"/>
<evidence type="ECO:0000313" key="2">
    <source>
        <dbReference type="EMBL" id="MFC2253340.1"/>
    </source>
</evidence>
<keyword evidence="1" id="KW-0732">Signal</keyword>
<protein>
    <submittedName>
        <fullName evidence="2">Substrate-binding domain-containing protein</fullName>
    </submittedName>
</protein>
<evidence type="ECO:0000313" key="3">
    <source>
        <dbReference type="Proteomes" id="UP001595190"/>
    </source>
</evidence>
<dbReference type="PANTHER" id="PTHR30632:SF11">
    <property type="entry name" value="BLR4797 PROTEIN"/>
    <property type="match status" value="1"/>
</dbReference>
<name>A0ABV6ZMC8_9HYPH</name>
<evidence type="ECO:0000256" key="1">
    <source>
        <dbReference type="SAM" id="SignalP"/>
    </source>
</evidence>
<sequence>MRPPSISRRVLFALVAACVLAGSAAQAVELRVVCSGGFAAAFRELASEFQRQSGHTLVTEWGPSMGNTPNAVPQRLARNEPIDVVIMVGYALDDLARQGKVVPDSRAELARSLIGAAVRRGAPHPDISTVEAFRQTLLNAKSVVYSDSASGVYIQSEMFKRMGIADQMTTKARMVPAEPVGEVVARGDAELGFQQISELKPVNGIDLLGPIPAEVQKVTIFSAGTVSTSHNQAAARELIRFLASPRAAAVVTASGMESVGK</sequence>
<dbReference type="EMBL" id="JBHGPK010000018">
    <property type="protein sequence ID" value="MFC2253340.1"/>
    <property type="molecule type" value="Genomic_DNA"/>
</dbReference>
<accession>A0ABV6ZMC8</accession>
<reference evidence="2 3" key="1">
    <citation type="submission" date="2024-09" db="EMBL/GenBank/DDBJ databases">
        <title>Description of Labrys sedimenti sp. nov., isolated from a diclofenac-degrading enrichment culture, and genome-based reclassification of Labrys portucalensis as a later heterotypic synonym of Labrys neptuniae.</title>
        <authorList>
            <person name="Tancsics A."/>
            <person name="Csepanyi A."/>
        </authorList>
    </citation>
    <scope>NUCLEOTIDE SEQUENCE [LARGE SCALE GENOMIC DNA]</scope>
    <source>
        <strain evidence="2 3">LMG 23412</strain>
    </source>
</reference>
<dbReference type="SUPFAM" id="SSF53850">
    <property type="entry name" value="Periplasmic binding protein-like II"/>
    <property type="match status" value="1"/>
</dbReference>
<gene>
    <name evidence="2" type="ORF">ACETRX_27110</name>
</gene>